<name>A0AAJ5RWP4_9BACI</name>
<reference evidence="2" key="1">
    <citation type="submission" date="2022-11" db="EMBL/GenBank/DDBJ databases">
        <title>Lysinibacillus irui.</title>
        <authorList>
            <person name="Akintayo S.O."/>
        </authorList>
    </citation>
    <scope>NUCLEOTIDE SEQUENCE</scope>
    <source>
        <strain evidence="2">IRB4-01</strain>
    </source>
</reference>
<dbReference type="Proteomes" id="UP001219585">
    <property type="component" value="Chromosome"/>
</dbReference>
<organism evidence="2 3">
    <name type="scientific">Lysinibacillus irui</name>
    <dbReference type="NCBI Taxonomy" id="2998077"/>
    <lineage>
        <taxon>Bacteria</taxon>
        <taxon>Bacillati</taxon>
        <taxon>Bacillota</taxon>
        <taxon>Bacilli</taxon>
        <taxon>Bacillales</taxon>
        <taxon>Bacillaceae</taxon>
        <taxon>Lysinibacillus</taxon>
    </lineage>
</organism>
<dbReference type="EMBL" id="JAXUIA010000013">
    <property type="protein sequence ID" value="MEA0977826.1"/>
    <property type="molecule type" value="Genomic_DNA"/>
</dbReference>
<protein>
    <submittedName>
        <fullName evidence="2">Uncharacterized protein</fullName>
    </submittedName>
</protein>
<dbReference type="AlphaFoldDB" id="A0AAJ5RWP4"/>
<evidence type="ECO:0000313" key="4">
    <source>
        <dbReference type="Proteomes" id="UP001289615"/>
    </source>
</evidence>
<dbReference type="RefSeq" id="WP_274796112.1">
    <property type="nucleotide sequence ID" value="NZ_CP113527.1"/>
</dbReference>
<gene>
    <name evidence="2" type="ORF">OU989_05475</name>
    <name evidence="1" type="ORF">U6C28_16070</name>
</gene>
<accession>A0AAJ5RWP4</accession>
<evidence type="ECO:0000313" key="2">
    <source>
        <dbReference type="EMBL" id="WDV07939.1"/>
    </source>
</evidence>
<dbReference type="Proteomes" id="UP001289615">
    <property type="component" value="Unassembled WGS sequence"/>
</dbReference>
<reference evidence="1 4" key="2">
    <citation type="submission" date="2023-12" db="EMBL/GenBank/DDBJ databases">
        <title>Genome comparison identifies genes involved in endophytic behavior of Lysinibacillus irui and provides insights into its role as a plant-growth promoting bacterium.</title>
        <authorList>
            <person name="Hilario S."/>
            <person name="Matos I."/>
            <person name="Goncalves M.F.M."/>
            <person name="Pardo C.A."/>
            <person name="Santos M.J."/>
        </authorList>
    </citation>
    <scope>NUCLEOTIDE SEQUENCE [LARGE SCALE GENOMIC DNA]</scope>
    <source>
        <strain evidence="1 4">B3</strain>
    </source>
</reference>
<evidence type="ECO:0000313" key="3">
    <source>
        <dbReference type="Proteomes" id="UP001219585"/>
    </source>
</evidence>
<dbReference type="KEGG" id="liu:OU989_05475"/>
<proteinExistence type="predicted"/>
<evidence type="ECO:0000313" key="1">
    <source>
        <dbReference type="EMBL" id="MEA0977826.1"/>
    </source>
</evidence>
<dbReference type="EMBL" id="CP113527">
    <property type="protein sequence ID" value="WDV07939.1"/>
    <property type="molecule type" value="Genomic_DNA"/>
</dbReference>
<dbReference type="PROSITE" id="PS51257">
    <property type="entry name" value="PROKAR_LIPOPROTEIN"/>
    <property type="match status" value="1"/>
</dbReference>
<sequence>MLKRYFYISILLGSLALSGCINDEADNTEATAESLATERSKTIHKDDNTKKTEEVKEVVKKEPFILDVTDIEKVAPIRSFYPIAIDAEITSPIGEIKSSFTHSGDSPFKITLLNIGTESFLYKIQNLDKETKIANGILKSNECYEKIFDGFPEGIYVISSVIEEEGFPTDIKLKVKVEMLH</sequence>
<keyword evidence="4" id="KW-1185">Reference proteome</keyword>